<reference evidence="2" key="1">
    <citation type="submission" date="2021-02" db="EMBL/GenBank/DDBJ databases">
        <authorList>
            <person name="Nowell W R."/>
        </authorList>
    </citation>
    <scope>NUCLEOTIDE SEQUENCE</scope>
</reference>
<sequence length="82" mass="8945">MIQNNENSSVSKRYSLSSLIPTQYIAIGSIVLIGLLNMYKGLFRFSFGFLAGAGIGGVIGFIFADSPVGQFILRQRSKPQRS</sequence>
<proteinExistence type="predicted"/>
<dbReference type="Proteomes" id="UP000663868">
    <property type="component" value="Unassembled WGS sequence"/>
</dbReference>
<dbReference type="EMBL" id="CAJNOE010000018">
    <property type="protein sequence ID" value="CAF0740372.1"/>
    <property type="molecule type" value="Genomic_DNA"/>
</dbReference>
<accession>A0A813NJ30</accession>
<dbReference type="EMBL" id="CAJNOM010000003">
    <property type="protein sequence ID" value="CAF0744157.1"/>
    <property type="molecule type" value="Genomic_DNA"/>
</dbReference>
<dbReference type="EMBL" id="CAJNOM010000033">
    <property type="protein sequence ID" value="CAF0867563.1"/>
    <property type="molecule type" value="Genomic_DNA"/>
</dbReference>
<dbReference type="Proteomes" id="UP000663860">
    <property type="component" value="Unassembled WGS sequence"/>
</dbReference>
<organism evidence="2 10">
    <name type="scientific">Adineta steineri</name>
    <dbReference type="NCBI Taxonomy" id="433720"/>
    <lineage>
        <taxon>Eukaryota</taxon>
        <taxon>Metazoa</taxon>
        <taxon>Spiralia</taxon>
        <taxon>Gnathifera</taxon>
        <taxon>Rotifera</taxon>
        <taxon>Eurotatoria</taxon>
        <taxon>Bdelloidea</taxon>
        <taxon>Adinetida</taxon>
        <taxon>Adinetidae</taxon>
        <taxon>Adineta</taxon>
    </lineage>
</organism>
<evidence type="ECO:0000313" key="10">
    <source>
        <dbReference type="Proteomes" id="UP000663860"/>
    </source>
</evidence>
<gene>
    <name evidence="4" type="ORF">BJG266_LOCUS2744</name>
    <name evidence="7" type="ORF">BJG266_LOCUS30384</name>
    <name evidence="2" type="ORF">IZO911_LOCUS3498</name>
    <name evidence="8" type="ORF">KXQ929_LOCUS2886</name>
    <name evidence="3" type="ORF">QVE165_LOCUS1094</name>
    <name evidence="5" type="ORF">QVE165_LOCUS7689</name>
    <name evidence="6" type="ORF">QVE165_LOCUS7715</name>
</gene>
<evidence type="ECO:0000313" key="5">
    <source>
        <dbReference type="EMBL" id="CAF0867044.1"/>
    </source>
</evidence>
<evidence type="ECO:0000256" key="1">
    <source>
        <dbReference type="SAM" id="Phobius"/>
    </source>
</evidence>
<evidence type="ECO:0000313" key="8">
    <source>
        <dbReference type="EMBL" id="CAF3555867.1"/>
    </source>
</evidence>
<protein>
    <submittedName>
        <fullName evidence="2">Uncharacterized protein</fullName>
    </submittedName>
</protein>
<keyword evidence="1" id="KW-0472">Membrane</keyword>
<evidence type="ECO:0000313" key="2">
    <source>
        <dbReference type="EMBL" id="CAF0740372.1"/>
    </source>
</evidence>
<keyword evidence="9" id="KW-1185">Reference proteome</keyword>
<evidence type="ECO:0000313" key="6">
    <source>
        <dbReference type="EMBL" id="CAF0867563.1"/>
    </source>
</evidence>
<dbReference type="EMBL" id="CAJOBB010000089">
    <property type="protein sequence ID" value="CAF3555867.1"/>
    <property type="molecule type" value="Genomic_DNA"/>
</dbReference>
<evidence type="ECO:0000313" key="7">
    <source>
        <dbReference type="EMBL" id="CAF1265883.1"/>
    </source>
</evidence>
<evidence type="ECO:0000313" key="9">
    <source>
        <dbReference type="Proteomes" id="UP000663832"/>
    </source>
</evidence>
<name>A0A813NJ30_9BILA</name>
<keyword evidence="1" id="KW-0812">Transmembrane</keyword>
<dbReference type="EMBL" id="CAJNOM010000033">
    <property type="protein sequence ID" value="CAF0867044.1"/>
    <property type="molecule type" value="Genomic_DNA"/>
</dbReference>
<dbReference type="EMBL" id="CAJNOI010000006">
    <property type="protein sequence ID" value="CAF0756212.1"/>
    <property type="molecule type" value="Genomic_DNA"/>
</dbReference>
<dbReference type="AlphaFoldDB" id="A0A813NJ30"/>
<dbReference type="EMBL" id="CAJNOI010000392">
    <property type="protein sequence ID" value="CAF1265883.1"/>
    <property type="molecule type" value="Genomic_DNA"/>
</dbReference>
<feature type="transmembrane region" description="Helical" evidence="1">
    <location>
        <begin position="45"/>
        <end position="73"/>
    </location>
</feature>
<evidence type="ECO:0000313" key="3">
    <source>
        <dbReference type="EMBL" id="CAF0744157.1"/>
    </source>
</evidence>
<dbReference type="Proteomes" id="UP000663832">
    <property type="component" value="Unassembled WGS sequence"/>
</dbReference>
<feature type="transmembrane region" description="Helical" evidence="1">
    <location>
        <begin position="21"/>
        <end position="39"/>
    </location>
</feature>
<dbReference type="Proteomes" id="UP000663877">
    <property type="component" value="Unassembled WGS sequence"/>
</dbReference>
<comment type="caution">
    <text evidence="2">The sequence shown here is derived from an EMBL/GenBank/DDBJ whole genome shotgun (WGS) entry which is preliminary data.</text>
</comment>
<evidence type="ECO:0000313" key="4">
    <source>
        <dbReference type="EMBL" id="CAF0756212.1"/>
    </source>
</evidence>
<keyword evidence="1" id="KW-1133">Transmembrane helix</keyword>